<evidence type="ECO:0000256" key="1">
    <source>
        <dbReference type="ARBA" id="ARBA00023319"/>
    </source>
</evidence>
<dbReference type="Proteomes" id="UP000694621">
    <property type="component" value="Unplaced"/>
</dbReference>
<dbReference type="Pfam" id="PF07686">
    <property type="entry name" value="V-set"/>
    <property type="match status" value="1"/>
</dbReference>
<dbReference type="CDD" id="cd00099">
    <property type="entry name" value="IgV"/>
    <property type="match status" value="1"/>
</dbReference>
<dbReference type="SUPFAM" id="SSF48726">
    <property type="entry name" value="Immunoglobulin"/>
    <property type="match status" value="2"/>
</dbReference>
<dbReference type="InterPro" id="IPR013106">
    <property type="entry name" value="Ig_V-set"/>
</dbReference>
<dbReference type="PROSITE" id="PS50835">
    <property type="entry name" value="IG_LIKE"/>
    <property type="match status" value="1"/>
</dbReference>
<reference evidence="4" key="1">
    <citation type="submission" date="2025-08" db="UniProtKB">
        <authorList>
            <consortium name="Ensembl"/>
        </authorList>
    </citation>
    <scope>IDENTIFICATION</scope>
</reference>
<dbReference type="SMART" id="SM00409">
    <property type="entry name" value="IG"/>
    <property type="match status" value="1"/>
</dbReference>
<evidence type="ECO:0000313" key="5">
    <source>
        <dbReference type="Proteomes" id="UP000694621"/>
    </source>
</evidence>
<feature type="signal peptide" evidence="2">
    <location>
        <begin position="1"/>
        <end position="19"/>
    </location>
</feature>
<dbReference type="GO" id="GO:0050853">
    <property type="term" value="P:B cell receptor signaling pathway"/>
    <property type="evidence" value="ECO:0007669"/>
    <property type="project" value="TreeGrafter"/>
</dbReference>
<dbReference type="GO" id="GO:0030183">
    <property type="term" value="P:B cell differentiation"/>
    <property type="evidence" value="ECO:0007669"/>
    <property type="project" value="TreeGrafter"/>
</dbReference>
<dbReference type="Pfam" id="PF07654">
    <property type="entry name" value="C1-set"/>
    <property type="match status" value="1"/>
</dbReference>
<dbReference type="Ensembl" id="ENSAMXT00005034209.1">
    <property type="protein sequence ID" value="ENSAMXP00005031253.1"/>
    <property type="gene ID" value="ENSAMXG00005015341.1"/>
</dbReference>
<dbReference type="AlphaFoldDB" id="A0A8B9K375"/>
<feature type="domain" description="Ig-like" evidence="3">
    <location>
        <begin position="129"/>
        <end position="221"/>
    </location>
</feature>
<dbReference type="Gene3D" id="2.60.40.10">
    <property type="entry name" value="Immunoglobulins"/>
    <property type="match status" value="2"/>
</dbReference>
<accession>A0A8B9K375</accession>
<evidence type="ECO:0000313" key="4">
    <source>
        <dbReference type="Ensembl" id="ENSAMXP00005031253.1"/>
    </source>
</evidence>
<feature type="chain" id="PRO_5034974722" description="Ig-like domain-containing protein" evidence="2">
    <location>
        <begin position="20"/>
        <end position="229"/>
    </location>
</feature>
<dbReference type="InterPro" id="IPR003597">
    <property type="entry name" value="Ig_C1-set"/>
</dbReference>
<keyword evidence="2" id="KW-0732">Signal</keyword>
<protein>
    <recommendedName>
        <fullName evidence="3">Ig-like domain-containing protein</fullName>
    </recommendedName>
</protein>
<dbReference type="InterPro" id="IPR007110">
    <property type="entry name" value="Ig-like_dom"/>
</dbReference>
<proteinExistence type="predicted"/>
<organism evidence="4 5">
    <name type="scientific">Astyanax mexicanus</name>
    <name type="common">Blind cave fish</name>
    <name type="synonym">Astyanax fasciatus mexicanus</name>
    <dbReference type="NCBI Taxonomy" id="7994"/>
    <lineage>
        <taxon>Eukaryota</taxon>
        <taxon>Metazoa</taxon>
        <taxon>Chordata</taxon>
        <taxon>Craniata</taxon>
        <taxon>Vertebrata</taxon>
        <taxon>Euteleostomi</taxon>
        <taxon>Actinopterygii</taxon>
        <taxon>Neopterygii</taxon>
        <taxon>Teleostei</taxon>
        <taxon>Ostariophysi</taxon>
        <taxon>Characiformes</taxon>
        <taxon>Characoidei</taxon>
        <taxon>Acestrorhamphidae</taxon>
        <taxon>Acestrorhamphinae</taxon>
        <taxon>Astyanax</taxon>
    </lineage>
</organism>
<sequence length="229" mass="25543">MSSWVLLVCCVCALKTSLSSVLDQSPGLLHVFVGDTFKVKCLHELPVSYCYSTTAWHQMDPRTGKLIQKLSQGPKTDQPEDNGKICSLTISNATLQDSGMYYCSGVHNLIALIGNGTRVIVTDRARFNPSIILYSPLDVSGPIVPLQCLVMGAVPSQVQVSWIIDQTEREGWTESSWTENSDSAQEYTRAQITLSEEEWRKADLIECFVAYDGKNTSKRLEKQGKRKFQ</sequence>
<dbReference type="PANTHER" id="PTHR14334">
    <property type="entry name" value="B-CELL ANTIGEN RECEPTOR COMPLEX-ASSOCIATED PROTEIN"/>
    <property type="match status" value="1"/>
</dbReference>
<dbReference type="InterPro" id="IPR036179">
    <property type="entry name" value="Ig-like_dom_sf"/>
</dbReference>
<evidence type="ECO:0000259" key="3">
    <source>
        <dbReference type="PROSITE" id="PS50835"/>
    </source>
</evidence>
<evidence type="ECO:0000256" key="2">
    <source>
        <dbReference type="SAM" id="SignalP"/>
    </source>
</evidence>
<dbReference type="GO" id="GO:0009897">
    <property type="term" value="C:external side of plasma membrane"/>
    <property type="evidence" value="ECO:0007669"/>
    <property type="project" value="TreeGrafter"/>
</dbReference>
<keyword evidence="1" id="KW-0393">Immunoglobulin domain</keyword>
<dbReference type="InterPro" id="IPR003599">
    <property type="entry name" value="Ig_sub"/>
</dbReference>
<name>A0A8B9K375_ASTMX</name>
<dbReference type="GO" id="GO:0019815">
    <property type="term" value="C:B cell receptor complex"/>
    <property type="evidence" value="ECO:0007669"/>
    <property type="project" value="TreeGrafter"/>
</dbReference>
<dbReference type="InterPro" id="IPR013783">
    <property type="entry name" value="Ig-like_fold"/>
</dbReference>